<reference evidence="4 5" key="1">
    <citation type="submission" date="2021-03" db="EMBL/GenBank/DDBJ databases">
        <title>Genomic Encyclopedia of Type Strains, Phase IV (KMG-IV): sequencing the most valuable type-strain genomes for metagenomic binning, comparative biology and taxonomic classification.</title>
        <authorList>
            <person name="Goeker M."/>
        </authorList>
    </citation>
    <scope>NUCLEOTIDE SEQUENCE [LARGE SCALE GENOMIC DNA]</scope>
    <source>
        <strain evidence="4 5">DSM 26806</strain>
    </source>
</reference>
<dbReference type="PANTHER" id="PTHR44591">
    <property type="entry name" value="STRESS RESPONSE REGULATOR PROTEIN 1"/>
    <property type="match status" value="1"/>
</dbReference>
<dbReference type="InterPro" id="IPR050595">
    <property type="entry name" value="Bact_response_regulator"/>
</dbReference>
<dbReference type="Pfam" id="PF00072">
    <property type="entry name" value="Response_reg"/>
    <property type="match status" value="1"/>
</dbReference>
<keyword evidence="1 2" id="KW-0597">Phosphoprotein</keyword>
<organism evidence="4 5">
    <name type="scientific">Paenibacillus shirakamiensis</name>
    <dbReference type="NCBI Taxonomy" id="1265935"/>
    <lineage>
        <taxon>Bacteria</taxon>
        <taxon>Bacillati</taxon>
        <taxon>Bacillota</taxon>
        <taxon>Bacilli</taxon>
        <taxon>Bacillales</taxon>
        <taxon>Paenibacillaceae</taxon>
        <taxon>Paenibacillus</taxon>
    </lineage>
</organism>
<protein>
    <submittedName>
        <fullName evidence="4">CheY-like chemotaxis protein</fullName>
    </submittedName>
</protein>
<dbReference type="PANTHER" id="PTHR44591:SF23">
    <property type="entry name" value="CHEY SUBFAMILY"/>
    <property type="match status" value="1"/>
</dbReference>
<evidence type="ECO:0000313" key="4">
    <source>
        <dbReference type="EMBL" id="MBP2000660.1"/>
    </source>
</evidence>
<feature type="modified residue" description="4-aspartylphosphate" evidence="2">
    <location>
        <position position="57"/>
    </location>
</feature>
<comment type="caution">
    <text evidence="4">The sequence shown here is derived from an EMBL/GenBank/DDBJ whole genome shotgun (WGS) entry which is preliminary data.</text>
</comment>
<evidence type="ECO:0000259" key="3">
    <source>
        <dbReference type="PROSITE" id="PS50110"/>
    </source>
</evidence>
<dbReference type="SUPFAM" id="SSF52172">
    <property type="entry name" value="CheY-like"/>
    <property type="match status" value="1"/>
</dbReference>
<gene>
    <name evidence="4" type="ORF">J2Z69_001691</name>
</gene>
<dbReference type="RefSeq" id="WP_209861025.1">
    <property type="nucleotide sequence ID" value="NZ_JAGGLD010000002.1"/>
</dbReference>
<evidence type="ECO:0000256" key="1">
    <source>
        <dbReference type="ARBA" id="ARBA00022553"/>
    </source>
</evidence>
<accession>A0ABS4JG26</accession>
<dbReference type="Gene3D" id="3.40.50.2300">
    <property type="match status" value="1"/>
</dbReference>
<dbReference type="Proteomes" id="UP001519288">
    <property type="component" value="Unassembled WGS sequence"/>
</dbReference>
<dbReference type="SMART" id="SM00448">
    <property type="entry name" value="REC"/>
    <property type="match status" value="1"/>
</dbReference>
<name>A0ABS4JG26_9BACL</name>
<feature type="domain" description="Response regulatory" evidence="3">
    <location>
        <begin position="7"/>
        <end position="124"/>
    </location>
</feature>
<dbReference type="InterPro" id="IPR001789">
    <property type="entry name" value="Sig_transdc_resp-reg_receiver"/>
</dbReference>
<sequence length="129" mass="14552">MSTVRHQVLHIEDNELNRVLMRHLFKRAPHLELVEVDSAEAGFDHMVTEIPALILMDIQLPGMDGYAALQLLRSKPETRHIPVIAISSFALARDIEKGLKAGFDEYITKPIRVGALLDIVQSCLESKQR</sequence>
<dbReference type="EMBL" id="JAGGLD010000002">
    <property type="protein sequence ID" value="MBP2000660.1"/>
    <property type="molecule type" value="Genomic_DNA"/>
</dbReference>
<dbReference type="InterPro" id="IPR011006">
    <property type="entry name" value="CheY-like_superfamily"/>
</dbReference>
<evidence type="ECO:0000256" key="2">
    <source>
        <dbReference type="PROSITE-ProRule" id="PRU00169"/>
    </source>
</evidence>
<dbReference type="PROSITE" id="PS50110">
    <property type="entry name" value="RESPONSE_REGULATORY"/>
    <property type="match status" value="1"/>
</dbReference>
<proteinExistence type="predicted"/>
<evidence type="ECO:0000313" key="5">
    <source>
        <dbReference type="Proteomes" id="UP001519288"/>
    </source>
</evidence>
<keyword evidence="5" id="KW-1185">Reference proteome</keyword>